<dbReference type="EMBL" id="JACHFE010000002">
    <property type="protein sequence ID" value="MBB5320493.1"/>
    <property type="molecule type" value="Genomic_DNA"/>
</dbReference>
<keyword evidence="14" id="KW-1185">Reference proteome</keyword>
<evidence type="ECO:0000256" key="11">
    <source>
        <dbReference type="SAM" id="Phobius"/>
    </source>
</evidence>
<gene>
    <name evidence="13" type="ORF">HNR38_000965</name>
</gene>
<dbReference type="InterPro" id="IPR049875">
    <property type="entry name" value="TypeII_GspH"/>
</dbReference>
<keyword evidence="6 11" id="KW-0812">Transmembrane</keyword>
<evidence type="ECO:0000256" key="6">
    <source>
        <dbReference type="ARBA" id="ARBA00022692"/>
    </source>
</evidence>
<protein>
    <recommendedName>
        <fullName evidence="2">Type II secretion system protein H</fullName>
    </recommendedName>
    <alternativeName>
        <fullName evidence="10">General secretion pathway protein H</fullName>
    </alternativeName>
</protein>
<proteinExistence type="inferred from homology"/>
<keyword evidence="4" id="KW-0488">Methylation</keyword>
<evidence type="ECO:0000256" key="3">
    <source>
        <dbReference type="ARBA" id="ARBA00022475"/>
    </source>
</evidence>
<dbReference type="PROSITE" id="PS00409">
    <property type="entry name" value="PROKAR_NTER_METHYL"/>
    <property type="match status" value="1"/>
</dbReference>
<dbReference type="Pfam" id="PF12019">
    <property type="entry name" value="GspH"/>
    <property type="match status" value="1"/>
</dbReference>
<dbReference type="SUPFAM" id="SSF54523">
    <property type="entry name" value="Pili subunits"/>
    <property type="match status" value="1"/>
</dbReference>
<evidence type="ECO:0000259" key="12">
    <source>
        <dbReference type="Pfam" id="PF12019"/>
    </source>
</evidence>
<name>A0A840U8D9_9GAMM</name>
<keyword evidence="5" id="KW-0997">Cell inner membrane</keyword>
<keyword evidence="7 11" id="KW-1133">Transmembrane helix</keyword>
<dbReference type="GO" id="GO:0005886">
    <property type="term" value="C:plasma membrane"/>
    <property type="evidence" value="ECO:0007669"/>
    <property type="project" value="UniProtKB-SubCell"/>
</dbReference>
<dbReference type="InterPro" id="IPR012902">
    <property type="entry name" value="N_methyl_site"/>
</dbReference>
<comment type="caution">
    <text evidence="13">The sequence shown here is derived from an EMBL/GenBank/DDBJ whole genome shotgun (WGS) entry which is preliminary data.</text>
</comment>
<dbReference type="GO" id="GO:0015627">
    <property type="term" value="C:type II protein secretion system complex"/>
    <property type="evidence" value="ECO:0007669"/>
    <property type="project" value="InterPro"/>
</dbReference>
<evidence type="ECO:0000313" key="14">
    <source>
        <dbReference type="Proteomes" id="UP000591735"/>
    </source>
</evidence>
<dbReference type="InterPro" id="IPR045584">
    <property type="entry name" value="Pilin-like"/>
</dbReference>
<dbReference type="NCBIfam" id="TIGR02532">
    <property type="entry name" value="IV_pilin_GFxxxE"/>
    <property type="match status" value="1"/>
</dbReference>
<evidence type="ECO:0000256" key="4">
    <source>
        <dbReference type="ARBA" id="ARBA00022481"/>
    </source>
</evidence>
<feature type="domain" description="General secretion pathway GspH" evidence="12">
    <location>
        <begin position="50"/>
        <end position="162"/>
    </location>
</feature>
<dbReference type="Gene3D" id="3.55.40.10">
    <property type="entry name" value="minor pseudopilin epsh domain"/>
    <property type="match status" value="1"/>
</dbReference>
<evidence type="ECO:0000256" key="7">
    <source>
        <dbReference type="ARBA" id="ARBA00022989"/>
    </source>
</evidence>
<dbReference type="PRINTS" id="PR00885">
    <property type="entry name" value="BCTERIALGSPH"/>
</dbReference>
<keyword evidence="3" id="KW-1003">Cell membrane</keyword>
<organism evidence="13 14">
    <name type="scientific">Marinobacter oulmenensis</name>
    <dbReference type="NCBI Taxonomy" id="643747"/>
    <lineage>
        <taxon>Bacteria</taxon>
        <taxon>Pseudomonadati</taxon>
        <taxon>Pseudomonadota</taxon>
        <taxon>Gammaproteobacteria</taxon>
        <taxon>Pseudomonadales</taxon>
        <taxon>Marinobacteraceae</taxon>
        <taxon>Marinobacter</taxon>
    </lineage>
</organism>
<dbReference type="InterPro" id="IPR002416">
    <property type="entry name" value="T2SS_protein-GspH"/>
</dbReference>
<dbReference type="GO" id="GO:0015628">
    <property type="term" value="P:protein secretion by the type II secretion system"/>
    <property type="evidence" value="ECO:0007669"/>
    <property type="project" value="InterPro"/>
</dbReference>
<evidence type="ECO:0000313" key="13">
    <source>
        <dbReference type="EMBL" id="MBB5320493.1"/>
    </source>
</evidence>
<dbReference type="InterPro" id="IPR022346">
    <property type="entry name" value="T2SS_GspH"/>
</dbReference>
<sequence>MISEPEQGTAQGFTLVEILVVVLLMGLVASLLVANQVGSSRRQALQVSVSELFGLMQAASEQAVLDNQEMGLEVDGRHYRFLVYDEFQSQWRVAADRIYRERSLPPATTIRQTTDSVPPRLSDDAGTPQPDIVFFSSGETTPFRLELQGNADDVARYVIASDGFQPMTLVRPGGEGS</sequence>
<comment type="similarity">
    <text evidence="9">Belongs to the GSP H family.</text>
</comment>
<evidence type="ECO:0000256" key="10">
    <source>
        <dbReference type="ARBA" id="ARBA00030775"/>
    </source>
</evidence>
<accession>A0A840U8D9</accession>
<comment type="subcellular location">
    <subcellularLocation>
        <location evidence="1">Cell inner membrane</location>
        <topology evidence="1">Single-pass membrane protein</topology>
    </subcellularLocation>
</comment>
<evidence type="ECO:0000256" key="1">
    <source>
        <dbReference type="ARBA" id="ARBA00004377"/>
    </source>
</evidence>
<evidence type="ECO:0000256" key="8">
    <source>
        <dbReference type="ARBA" id="ARBA00023136"/>
    </source>
</evidence>
<evidence type="ECO:0000256" key="9">
    <source>
        <dbReference type="ARBA" id="ARBA00025772"/>
    </source>
</evidence>
<evidence type="ECO:0000256" key="2">
    <source>
        <dbReference type="ARBA" id="ARBA00021549"/>
    </source>
</evidence>
<feature type="transmembrane region" description="Helical" evidence="11">
    <location>
        <begin position="12"/>
        <end position="34"/>
    </location>
</feature>
<dbReference type="NCBIfam" id="TIGR01708">
    <property type="entry name" value="typeII_sec_gspH"/>
    <property type="match status" value="1"/>
</dbReference>
<dbReference type="RefSeq" id="WP_183700338.1">
    <property type="nucleotide sequence ID" value="NZ_JACHFE010000002.1"/>
</dbReference>
<dbReference type="Proteomes" id="UP000591735">
    <property type="component" value="Unassembled WGS sequence"/>
</dbReference>
<dbReference type="AlphaFoldDB" id="A0A840U8D9"/>
<reference evidence="13 14" key="1">
    <citation type="submission" date="2020-08" db="EMBL/GenBank/DDBJ databases">
        <title>Genomic Encyclopedia of Type Strains, Phase IV (KMG-IV): sequencing the most valuable type-strain genomes for metagenomic binning, comparative biology and taxonomic classification.</title>
        <authorList>
            <person name="Goeker M."/>
        </authorList>
    </citation>
    <scope>NUCLEOTIDE SEQUENCE [LARGE SCALE GENOMIC DNA]</scope>
    <source>
        <strain evidence="13 14">DSM 22359</strain>
    </source>
</reference>
<evidence type="ECO:0000256" key="5">
    <source>
        <dbReference type="ARBA" id="ARBA00022519"/>
    </source>
</evidence>
<keyword evidence="8 11" id="KW-0472">Membrane</keyword>